<dbReference type="EMBL" id="CZKA01000026">
    <property type="protein sequence ID" value="CUR56245.1"/>
    <property type="molecule type" value="Genomic_DNA"/>
</dbReference>
<name>A0A2P2C2K2_9ZZZZ</name>
<gene>
    <name evidence="1" type="ORF">NOCA2320006</name>
</gene>
<organism evidence="1">
    <name type="scientific">metagenome</name>
    <dbReference type="NCBI Taxonomy" id="256318"/>
    <lineage>
        <taxon>unclassified sequences</taxon>
        <taxon>metagenomes</taxon>
    </lineage>
</organism>
<proteinExistence type="predicted"/>
<reference evidence="1" key="1">
    <citation type="submission" date="2015-08" db="EMBL/GenBank/DDBJ databases">
        <authorList>
            <person name="Babu N.S."/>
            <person name="Beckwith C.J."/>
            <person name="Beseler K.G."/>
            <person name="Brison A."/>
            <person name="Carone J.V."/>
            <person name="Caskin T.P."/>
            <person name="Diamond M."/>
            <person name="Durham M.E."/>
            <person name="Foxe J.M."/>
            <person name="Go M."/>
            <person name="Henderson B.A."/>
            <person name="Jones I.B."/>
            <person name="McGettigan J.A."/>
            <person name="Micheletti S.J."/>
            <person name="Nasrallah M.E."/>
            <person name="Ortiz D."/>
            <person name="Piller C.R."/>
            <person name="Privatt S.R."/>
            <person name="Schneider S.L."/>
            <person name="Sharp S."/>
            <person name="Smith T.C."/>
            <person name="Stanton J.D."/>
            <person name="Ullery H.E."/>
            <person name="Wilson R.J."/>
            <person name="Serrano M.G."/>
            <person name="Buck G."/>
            <person name="Lee V."/>
            <person name="Wang Y."/>
            <person name="Carvalho R."/>
            <person name="Voegtly L."/>
            <person name="Shi R."/>
            <person name="Duckworth R."/>
            <person name="Johnson A."/>
            <person name="Loviza R."/>
            <person name="Walstead R."/>
            <person name="Shah Z."/>
            <person name="Kiflezghi M."/>
            <person name="Wade K."/>
            <person name="Ball S.L."/>
            <person name="Bradley K.W."/>
            <person name="Asai D.J."/>
            <person name="Bowman C.A."/>
            <person name="Russell D.A."/>
            <person name="Pope W.H."/>
            <person name="Jacobs-Sera D."/>
            <person name="Hendrix R.W."/>
            <person name="Hatfull G.F."/>
        </authorList>
    </citation>
    <scope>NUCLEOTIDE SEQUENCE</scope>
</reference>
<sequence length="21" mass="2511">MIELVEMSCIMRNAMRDARQL</sequence>
<protein>
    <submittedName>
        <fullName evidence="1">Uncharacterized protein</fullName>
    </submittedName>
</protein>
<accession>A0A2P2C2K2</accession>
<evidence type="ECO:0000313" key="1">
    <source>
        <dbReference type="EMBL" id="CUR56245.1"/>
    </source>
</evidence>
<dbReference type="AlphaFoldDB" id="A0A2P2C2K2"/>